<protein>
    <submittedName>
        <fullName evidence="2">Acetyltransferase (GNAT) domain-containing protein</fullName>
    </submittedName>
</protein>
<keyword evidence="3" id="KW-1185">Reference proteome</keyword>
<name>A0A1I6JK11_9SPHN</name>
<proteinExistence type="predicted"/>
<dbReference type="InterPro" id="IPR016181">
    <property type="entry name" value="Acyl_CoA_acyltransferase"/>
</dbReference>
<dbReference type="Proteomes" id="UP000198824">
    <property type="component" value="Unassembled WGS sequence"/>
</dbReference>
<accession>A0A1I6JK11</accession>
<dbReference type="Pfam" id="PF13480">
    <property type="entry name" value="Acetyltransf_6"/>
    <property type="match status" value="1"/>
</dbReference>
<reference evidence="2 3" key="1">
    <citation type="submission" date="2016-10" db="EMBL/GenBank/DDBJ databases">
        <authorList>
            <person name="de Groot N.N."/>
        </authorList>
    </citation>
    <scope>NUCLEOTIDE SEQUENCE [LARGE SCALE GENOMIC DNA]</scope>
    <source>
        <strain evidence="2 3">S5-249</strain>
    </source>
</reference>
<evidence type="ECO:0000313" key="2">
    <source>
        <dbReference type="EMBL" id="SFR79368.1"/>
    </source>
</evidence>
<evidence type="ECO:0000259" key="1">
    <source>
        <dbReference type="Pfam" id="PF13480"/>
    </source>
</evidence>
<sequence>MSAVARVPLRFQVGARTLFSIPRRLVRVSLDLAQAEAGHVPALPPLALGQDGYLVTSLAEDALERLPAGNLARIVRQRYVRRYAALDRGFDAWAAQLSGKSRSTLLRKERKLAGHEGGTVDLRAFASPDEIAAFFPIARAVSAASYQEKLLDAGLPDDLPAMLRLAAADQVRAFLLFVRGEPAAYLYLPADGRTLIYAYLGFDPRFADWSVGSVLQLGAMRLLAAEGRFDRLDFTEGEGQHKRLFATDGVACCDLLLLRRTPANLAAAGALQGFDRGVAWVKQAATHPRVAALAKRVRR</sequence>
<gene>
    <name evidence="2" type="ORF">SAMN05192580_0386</name>
</gene>
<organism evidence="2 3">
    <name type="scientific">Sphingomonas jatrophae</name>
    <dbReference type="NCBI Taxonomy" id="1166337"/>
    <lineage>
        <taxon>Bacteria</taxon>
        <taxon>Pseudomonadati</taxon>
        <taxon>Pseudomonadota</taxon>
        <taxon>Alphaproteobacteria</taxon>
        <taxon>Sphingomonadales</taxon>
        <taxon>Sphingomonadaceae</taxon>
        <taxon>Sphingomonas</taxon>
    </lineage>
</organism>
<dbReference type="EMBL" id="FOZG01000001">
    <property type="protein sequence ID" value="SFR79368.1"/>
    <property type="molecule type" value="Genomic_DNA"/>
</dbReference>
<dbReference type="STRING" id="1166337.SAMN05192580_0386"/>
<dbReference type="Gene3D" id="3.40.630.30">
    <property type="match status" value="1"/>
</dbReference>
<evidence type="ECO:0000313" key="3">
    <source>
        <dbReference type="Proteomes" id="UP000198824"/>
    </source>
</evidence>
<dbReference type="InterPro" id="IPR038740">
    <property type="entry name" value="BioF2-like_GNAT_dom"/>
</dbReference>
<dbReference type="RefSeq" id="WP_131819154.1">
    <property type="nucleotide sequence ID" value="NZ_FOZG01000001.1"/>
</dbReference>
<dbReference type="OrthoDB" id="3773784at2"/>
<keyword evidence="2" id="KW-0808">Transferase</keyword>
<dbReference type="AlphaFoldDB" id="A0A1I6JK11"/>
<feature type="domain" description="BioF2-like acetyltransferase" evidence="1">
    <location>
        <begin position="100"/>
        <end position="243"/>
    </location>
</feature>
<dbReference type="SUPFAM" id="SSF55729">
    <property type="entry name" value="Acyl-CoA N-acyltransferases (Nat)"/>
    <property type="match status" value="1"/>
</dbReference>
<dbReference type="GO" id="GO:0016740">
    <property type="term" value="F:transferase activity"/>
    <property type="evidence" value="ECO:0007669"/>
    <property type="project" value="UniProtKB-KW"/>
</dbReference>